<sequence length="286" mass="32481">MHFSYICRFVLAKEKITKRKIDFPPFFFDQATEQKKGGKKKFAEEVPGTPNGQNREEKKNSLGDLLSEVLRPRGRKHKEALAHLPYSLSDSLSGRRKNCSKVLKGAEAENIEGRKIPSGSSLSPSLGDSPSRLSPSIRRKERSSPNLLHKSSVSIGSFSWHRTEERKDRRRRKRLVIGQHICTTKKEAATGQLELEIASKPQPREGPNVKNITPRQFSLSRVSFLHQNLQSFTEKHSAKIFPIIKANLDCILLIDYHGRLGLYPNDRSSRQAPTDRLSRQVQVLSH</sequence>
<dbReference type="AlphaFoldDB" id="A0A068VID3"/>
<dbReference type="EMBL" id="HG740191">
    <property type="protein sequence ID" value="CDP20329.1"/>
    <property type="molecule type" value="Genomic_DNA"/>
</dbReference>
<name>A0A068VID3_COFCA</name>
<keyword evidence="3" id="KW-1185">Reference proteome</keyword>
<feature type="region of interest" description="Disordered" evidence="1">
    <location>
        <begin position="264"/>
        <end position="286"/>
    </location>
</feature>
<feature type="region of interest" description="Disordered" evidence="1">
    <location>
        <begin position="37"/>
        <end position="62"/>
    </location>
</feature>
<dbReference type="Gramene" id="CDP20329">
    <property type="protein sequence ID" value="CDP20329"/>
    <property type="gene ID" value="GSCOC_T00007267001"/>
</dbReference>
<gene>
    <name evidence="2" type="ORF">GSCOC_T00007267001</name>
</gene>
<dbReference type="Proteomes" id="UP000295252">
    <property type="component" value="Unassembled WGS sequence"/>
</dbReference>
<evidence type="ECO:0000256" key="1">
    <source>
        <dbReference type="SAM" id="MobiDB-lite"/>
    </source>
</evidence>
<protein>
    <submittedName>
        <fullName evidence="2">DH200=94 genomic scaffold, scaffold_1107</fullName>
    </submittedName>
</protein>
<organism evidence="2 3">
    <name type="scientific">Coffea canephora</name>
    <name type="common">Robusta coffee</name>
    <dbReference type="NCBI Taxonomy" id="49390"/>
    <lineage>
        <taxon>Eukaryota</taxon>
        <taxon>Viridiplantae</taxon>
        <taxon>Streptophyta</taxon>
        <taxon>Embryophyta</taxon>
        <taxon>Tracheophyta</taxon>
        <taxon>Spermatophyta</taxon>
        <taxon>Magnoliopsida</taxon>
        <taxon>eudicotyledons</taxon>
        <taxon>Gunneridae</taxon>
        <taxon>Pentapetalae</taxon>
        <taxon>asterids</taxon>
        <taxon>lamiids</taxon>
        <taxon>Gentianales</taxon>
        <taxon>Rubiaceae</taxon>
        <taxon>Ixoroideae</taxon>
        <taxon>Gardenieae complex</taxon>
        <taxon>Bertiereae - Coffeeae clade</taxon>
        <taxon>Coffeeae</taxon>
        <taxon>Coffea</taxon>
    </lineage>
</organism>
<dbReference type="InParanoid" id="A0A068VID3"/>
<accession>A0A068VID3</accession>
<proteinExistence type="predicted"/>
<evidence type="ECO:0000313" key="3">
    <source>
        <dbReference type="Proteomes" id="UP000295252"/>
    </source>
</evidence>
<feature type="region of interest" description="Disordered" evidence="1">
    <location>
        <begin position="110"/>
        <end position="148"/>
    </location>
</feature>
<reference evidence="3" key="1">
    <citation type="journal article" date="2014" name="Science">
        <title>The coffee genome provides insight into the convergent evolution of caffeine biosynthesis.</title>
        <authorList>
            <person name="Denoeud F."/>
            <person name="Carretero-Paulet L."/>
            <person name="Dereeper A."/>
            <person name="Droc G."/>
            <person name="Guyot R."/>
            <person name="Pietrella M."/>
            <person name="Zheng C."/>
            <person name="Alberti A."/>
            <person name="Anthony F."/>
            <person name="Aprea G."/>
            <person name="Aury J.M."/>
            <person name="Bento P."/>
            <person name="Bernard M."/>
            <person name="Bocs S."/>
            <person name="Campa C."/>
            <person name="Cenci A."/>
            <person name="Combes M.C."/>
            <person name="Crouzillat D."/>
            <person name="Da Silva C."/>
            <person name="Daddiego L."/>
            <person name="De Bellis F."/>
            <person name="Dussert S."/>
            <person name="Garsmeur O."/>
            <person name="Gayraud T."/>
            <person name="Guignon V."/>
            <person name="Jahn K."/>
            <person name="Jamilloux V."/>
            <person name="Joet T."/>
            <person name="Labadie K."/>
            <person name="Lan T."/>
            <person name="Leclercq J."/>
            <person name="Lepelley M."/>
            <person name="Leroy T."/>
            <person name="Li L.T."/>
            <person name="Librado P."/>
            <person name="Lopez L."/>
            <person name="Munoz A."/>
            <person name="Noel B."/>
            <person name="Pallavicini A."/>
            <person name="Perrotta G."/>
            <person name="Poncet V."/>
            <person name="Pot D."/>
            <person name="Priyono X."/>
            <person name="Rigoreau M."/>
            <person name="Rouard M."/>
            <person name="Rozas J."/>
            <person name="Tranchant-Dubreuil C."/>
            <person name="VanBuren R."/>
            <person name="Zhang Q."/>
            <person name="Andrade A.C."/>
            <person name="Argout X."/>
            <person name="Bertrand B."/>
            <person name="de Kochko A."/>
            <person name="Graziosi G."/>
            <person name="Henry R.J."/>
            <person name="Jayarama X."/>
            <person name="Ming R."/>
            <person name="Nagai C."/>
            <person name="Rounsley S."/>
            <person name="Sankoff D."/>
            <person name="Giuliano G."/>
            <person name="Albert V.A."/>
            <person name="Wincker P."/>
            <person name="Lashermes P."/>
        </authorList>
    </citation>
    <scope>NUCLEOTIDE SEQUENCE [LARGE SCALE GENOMIC DNA]</scope>
    <source>
        <strain evidence="3">cv. DH200-94</strain>
    </source>
</reference>
<feature type="compositionally biased region" description="Low complexity" evidence="1">
    <location>
        <begin position="117"/>
        <end position="136"/>
    </location>
</feature>
<evidence type="ECO:0000313" key="2">
    <source>
        <dbReference type="EMBL" id="CDP20329.1"/>
    </source>
</evidence>